<dbReference type="EMBL" id="BAABRN010000086">
    <property type="protein sequence ID" value="GAA5504089.1"/>
    <property type="molecule type" value="Genomic_DNA"/>
</dbReference>
<gene>
    <name evidence="2" type="ORF">Dxin01_03857</name>
</gene>
<keyword evidence="1" id="KW-0732">Signal</keyword>
<feature type="signal peptide" evidence="1">
    <location>
        <begin position="1"/>
        <end position="21"/>
    </location>
</feature>
<proteinExistence type="predicted"/>
<feature type="chain" id="PRO_5046966401" description="Lipoprotein" evidence="1">
    <location>
        <begin position="22"/>
        <end position="241"/>
    </location>
</feature>
<reference evidence="2 3" key="1">
    <citation type="submission" date="2024-02" db="EMBL/GenBank/DDBJ databases">
        <title>Deinococcus xinjiangensis NBRC 107630.</title>
        <authorList>
            <person name="Ichikawa N."/>
            <person name="Katano-Makiyama Y."/>
            <person name="Hidaka K."/>
        </authorList>
    </citation>
    <scope>NUCLEOTIDE SEQUENCE [LARGE SCALE GENOMIC DNA]</scope>
    <source>
        <strain evidence="2 3">NBRC 107630</strain>
    </source>
</reference>
<keyword evidence="3" id="KW-1185">Reference proteome</keyword>
<dbReference type="Proteomes" id="UP001458946">
    <property type="component" value="Unassembled WGS sequence"/>
</dbReference>
<protein>
    <recommendedName>
        <fullName evidence="4">Lipoprotein</fullName>
    </recommendedName>
</protein>
<evidence type="ECO:0000313" key="3">
    <source>
        <dbReference type="Proteomes" id="UP001458946"/>
    </source>
</evidence>
<name>A0ABP9VFU0_9DEIO</name>
<organism evidence="2 3">
    <name type="scientific">Deinococcus xinjiangensis</name>
    <dbReference type="NCBI Taxonomy" id="457454"/>
    <lineage>
        <taxon>Bacteria</taxon>
        <taxon>Thermotogati</taxon>
        <taxon>Deinococcota</taxon>
        <taxon>Deinococci</taxon>
        <taxon>Deinococcales</taxon>
        <taxon>Deinococcaceae</taxon>
        <taxon>Deinococcus</taxon>
    </lineage>
</organism>
<sequence length="241" mass="26050">MRPYCSLTAVLLLASCQPVSALTITTPRVIVEIQAHNIVGKNLQGKPIFSLTDYLKPMPTCKGGLKVTPLSLVGDLLSLQIDGQNCTDDFSVINVYRVGAGTVAPLSLTDFVSEGIVANALKQDPYLRVHWKVSGTTLGELDSALVDQNYIPEQNCEVFSGNPLSLAASTFAFWKTTETQMDVRLALPLRCGGVATSNDYSWLGLTLPIPTKLKSDLKAAKLGKGFLAAQRPKMAVIIERR</sequence>
<dbReference type="PROSITE" id="PS51257">
    <property type="entry name" value="PROKAR_LIPOPROTEIN"/>
    <property type="match status" value="1"/>
</dbReference>
<comment type="caution">
    <text evidence="2">The sequence shown here is derived from an EMBL/GenBank/DDBJ whole genome shotgun (WGS) entry which is preliminary data.</text>
</comment>
<evidence type="ECO:0008006" key="4">
    <source>
        <dbReference type="Google" id="ProtNLM"/>
    </source>
</evidence>
<evidence type="ECO:0000256" key="1">
    <source>
        <dbReference type="SAM" id="SignalP"/>
    </source>
</evidence>
<evidence type="ECO:0000313" key="2">
    <source>
        <dbReference type="EMBL" id="GAA5504089.1"/>
    </source>
</evidence>
<accession>A0ABP9VFU0</accession>